<protein>
    <submittedName>
        <fullName evidence="2">DUF6404 family protein</fullName>
    </submittedName>
</protein>
<keyword evidence="3" id="KW-1185">Reference proteome</keyword>
<feature type="transmembrane region" description="Helical" evidence="1">
    <location>
        <begin position="58"/>
        <end position="80"/>
    </location>
</feature>
<sequence length="102" mass="11070">MLFSNFSSSPVEKLAEKIHFAGFGAPSSFIGDAVFKGVQFSILWGLAMWALQWSYTGLSFQAAIVTSIVVGMATGVWMAAINRRSKQSTGLHRVGYQPSQAH</sequence>
<name>A0ABW4B2R1_9GAMM</name>
<dbReference type="Proteomes" id="UP001597059">
    <property type="component" value="Unassembled WGS sequence"/>
</dbReference>
<organism evidence="2 3">
    <name type="scientific">Rhodanobacter aciditrophus</name>
    <dbReference type="NCBI Taxonomy" id="1623218"/>
    <lineage>
        <taxon>Bacteria</taxon>
        <taxon>Pseudomonadati</taxon>
        <taxon>Pseudomonadota</taxon>
        <taxon>Gammaproteobacteria</taxon>
        <taxon>Lysobacterales</taxon>
        <taxon>Rhodanobacteraceae</taxon>
        <taxon>Rhodanobacter</taxon>
    </lineage>
</organism>
<keyword evidence="1" id="KW-0472">Membrane</keyword>
<reference evidence="3" key="1">
    <citation type="journal article" date="2019" name="Int. J. Syst. Evol. Microbiol.">
        <title>The Global Catalogue of Microorganisms (GCM) 10K type strain sequencing project: providing services to taxonomists for standard genome sequencing and annotation.</title>
        <authorList>
            <consortium name="The Broad Institute Genomics Platform"/>
            <consortium name="The Broad Institute Genome Sequencing Center for Infectious Disease"/>
            <person name="Wu L."/>
            <person name="Ma J."/>
        </authorList>
    </citation>
    <scope>NUCLEOTIDE SEQUENCE [LARGE SCALE GENOMIC DNA]</scope>
    <source>
        <strain evidence="3">JCM 30774</strain>
    </source>
</reference>
<keyword evidence="1" id="KW-0812">Transmembrane</keyword>
<evidence type="ECO:0000256" key="1">
    <source>
        <dbReference type="SAM" id="Phobius"/>
    </source>
</evidence>
<dbReference type="RefSeq" id="WP_377367370.1">
    <property type="nucleotide sequence ID" value="NZ_JBHTMN010000011.1"/>
</dbReference>
<evidence type="ECO:0000313" key="3">
    <source>
        <dbReference type="Proteomes" id="UP001597059"/>
    </source>
</evidence>
<dbReference type="EMBL" id="JBHTMN010000011">
    <property type="protein sequence ID" value="MFD1383779.1"/>
    <property type="molecule type" value="Genomic_DNA"/>
</dbReference>
<dbReference type="Pfam" id="PF19942">
    <property type="entry name" value="DUF6404"/>
    <property type="match status" value="1"/>
</dbReference>
<evidence type="ECO:0000313" key="2">
    <source>
        <dbReference type="EMBL" id="MFD1383779.1"/>
    </source>
</evidence>
<dbReference type="InterPro" id="IPR045644">
    <property type="entry name" value="DUF6404"/>
</dbReference>
<accession>A0ABW4B2R1</accession>
<proteinExistence type="predicted"/>
<comment type="caution">
    <text evidence="2">The sequence shown here is derived from an EMBL/GenBank/DDBJ whole genome shotgun (WGS) entry which is preliminary data.</text>
</comment>
<gene>
    <name evidence="2" type="ORF">ACFQ45_10390</name>
</gene>
<keyword evidence="1" id="KW-1133">Transmembrane helix</keyword>